<dbReference type="InterPro" id="IPR001163">
    <property type="entry name" value="Sm_dom_euk/arc"/>
</dbReference>
<evidence type="ECO:0000256" key="6">
    <source>
        <dbReference type="ARBA" id="ARBA00023187"/>
    </source>
</evidence>
<dbReference type="GO" id="GO:0071004">
    <property type="term" value="C:U2-type prespliceosome"/>
    <property type="evidence" value="ECO:0007669"/>
    <property type="project" value="TreeGrafter"/>
</dbReference>
<dbReference type="GO" id="GO:0000387">
    <property type="term" value="P:spliceosomal snRNP assembly"/>
    <property type="evidence" value="ECO:0007669"/>
    <property type="project" value="UniProtKB-UniRule"/>
</dbReference>
<dbReference type="OrthoDB" id="2146at2759"/>
<dbReference type="FunFam" id="2.30.30.100:FF:000023">
    <property type="entry name" value="Small nuclear ribonucleoprotein G"/>
    <property type="match status" value="1"/>
</dbReference>
<dbReference type="InParanoid" id="A0A166BU27"/>
<dbReference type="InterPro" id="IPR047575">
    <property type="entry name" value="Sm"/>
</dbReference>
<dbReference type="STRING" id="1314781.A0A166BU27"/>
<dbReference type="GO" id="GO:0005685">
    <property type="term" value="C:U1 snRNP"/>
    <property type="evidence" value="ECO:0007669"/>
    <property type="project" value="TreeGrafter"/>
</dbReference>
<dbReference type="InterPro" id="IPR010920">
    <property type="entry name" value="LSM_dom_sf"/>
</dbReference>
<dbReference type="AlphaFoldDB" id="A0A166BU27"/>
<evidence type="ECO:0000256" key="9">
    <source>
        <dbReference type="RuleBase" id="RU365052"/>
    </source>
</evidence>
<dbReference type="SMART" id="SM00651">
    <property type="entry name" value="Sm"/>
    <property type="match status" value="1"/>
</dbReference>
<dbReference type="PANTHER" id="PTHR10553:SF2">
    <property type="entry name" value="SMALL NUCLEAR RIBONUCLEOPROTEIN G"/>
    <property type="match status" value="1"/>
</dbReference>
<keyword evidence="3 9" id="KW-0507">mRNA processing</keyword>
<dbReference type="GO" id="GO:0003723">
    <property type="term" value="F:RNA binding"/>
    <property type="evidence" value="ECO:0007669"/>
    <property type="project" value="UniProtKB-UniRule"/>
</dbReference>
<dbReference type="Proteomes" id="UP000077266">
    <property type="component" value="Unassembled WGS sequence"/>
</dbReference>
<proteinExistence type="inferred from homology"/>
<evidence type="ECO:0000256" key="5">
    <source>
        <dbReference type="ARBA" id="ARBA00022884"/>
    </source>
</evidence>
<evidence type="ECO:0000256" key="7">
    <source>
        <dbReference type="ARBA" id="ARBA00023242"/>
    </source>
</evidence>
<keyword evidence="4 9" id="KW-0747">Spliceosome</keyword>
<evidence type="ECO:0000313" key="12">
    <source>
        <dbReference type="Proteomes" id="UP000077266"/>
    </source>
</evidence>
<comment type="similarity">
    <text evidence="2 9">Belongs to the snRNP Sm proteins family.</text>
</comment>
<dbReference type="GO" id="GO:0005689">
    <property type="term" value="C:U12-type spliceosomal complex"/>
    <property type="evidence" value="ECO:0007669"/>
    <property type="project" value="TreeGrafter"/>
</dbReference>
<dbReference type="PROSITE" id="PS52002">
    <property type="entry name" value="SM"/>
    <property type="match status" value="1"/>
</dbReference>
<dbReference type="EMBL" id="KV425882">
    <property type="protein sequence ID" value="KZW04040.1"/>
    <property type="molecule type" value="Genomic_DNA"/>
</dbReference>
<comment type="function">
    <text evidence="9">Plays a role in pre-mRNA splicing.</text>
</comment>
<evidence type="ECO:0000256" key="1">
    <source>
        <dbReference type="ARBA" id="ARBA00004123"/>
    </source>
</evidence>
<dbReference type="SUPFAM" id="SSF50182">
    <property type="entry name" value="Sm-like ribonucleoproteins"/>
    <property type="match status" value="1"/>
</dbReference>
<dbReference type="GO" id="GO:0005687">
    <property type="term" value="C:U4 snRNP"/>
    <property type="evidence" value="ECO:0007669"/>
    <property type="project" value="TreeGrafter"/>
</dbReference>
<evidence type="ECO:0000259" key="10">
    <source>
        <dbReference type="PROSITE" id="PS52002"/>
    </source>
</evidence>
<dbReference type="GO" id="GO:0071011">
    <property type="term" value="C:precatalytic spliceosome"/>
    <property type="evidence" value="ECO:0007669"/>
    <property type="project" value="TreeGrafter"/>
</dbReference>
<dbReference type="GO" id="GO:0005686">
    <property type="term" value="C:U2 snRNP"/>
    <property type="evidence" value="ECO:0007669"/>
    <property type="project" value="TreeGrafter"/>
</dbReference>
<keyword evidence="7 9" id="KW-0539">Nucleus</keyword>
<dbReference type="GO" id="GO:0071013">
    <property type="term" value="C:catalytic step 2 spliceosome"/>
    <property type="evidence" value="ECO:0007669"/>
    <property type="project" value="TreeGrafter"/>
</dbReference>
<gene>
    <name evidence="11" type="ORF">EXIGLDRAFT_758344</name>
</gene>
<sequence length="77" mass="8540">MSKPSQPELKKFMDKKLFINVQGGRKVSGTLRGFDIFLNLVLDDAQDESKPAQKSPLGTIVIRGNSVTSMETLEAMR</sequence>
<evidence type="ECO:0000256" key="3">
    <source>
        <dbReference type="ARBA" id="ARBA00022664"/>
    </source>
</evidence>
<dbReference type="InterPro" id="IPR044641">
    <property type="entry name" value="Lsm7/SmG-like"/>
</dbReference>
<dbReference type="GO" id="GO:0097526">
    <property type="term" value="C:spliceosomal tri-snRNP complex"/>
    <property type="evidence" value="ECO:0007669"/>
    <property type="project" value="TreeGrafter"/>
</dbReference>
<protein>
    <recommendedName>
        <fullName evidence="9">Small nuclear ribonucleoprotein G</fullName>
        <shortName evidence="9">snRNP-G</shortName>
    </recommendedName>
</protein>
<dbReference type="InterPro" id="IPR034098">
    <property type="entry name" value="Sm_G"/>
</dbReference>
<keyword evidence="5 9" id="KW-0694">RNA-binding</keyword>
<dbReference type="PANTHER" id="PTHR10553">
    <property type="entry name" value="SMALL NUCLEAR RIBONUCLEOPROTEIN"/>
    <property type="match status" value="1"/>
</dbReference>
<dbReference type="CDD" id="cd01719">
    <property type="entry name" value="Sm_G"/>
    <property type="match status" value="1"/>
</dbReference>
<reference evidence="11 12" key="1">
    <citation type="journal article" date="2016" name="Mol. Biol. Evol.">
        <title>Comparative Genomics of Early-Diverging Mushroom-Forming Fungi Provides Insights into the Origins of Lignocellulose Decay Capabilities.</title>
        <authorList>
            <person name="Nagy L.G."/>
            <person name="Riley R."/>
            <person name="Tritt A."/>
            <person name="Adam C."/>
            <person name="Daum C."/>
            <person name="Floudas D."/>
            <person name="Sun H."/>
            <person name="Yadav J.S."/>
            <person name="Pangilinan J."/>
            <person name="Larsson K.H."/>
            <person name="Matsuura K."/>
            <person name="Barry K."/>
            <person name="Labutti K."/>
            <person name="Kuo R."/>
            <person name="Ohm R.A."/>
            <person name="Bhattacharya S.S."/>
            <person name="Shirouzu T."/>
            <person name="Yoshinaga Y."/>
            <person name="Martin F.M."/>
            <person name="Grigoriev I.V."/>
            <person name="Hibbett D.S."/>
        </authorList>
    </citation>
    <scope>NUCLEOTIDE SEQUENCE [LARGE SCALE GENOMIC DNA]</scope>
    <source>
        <strain evidence="11 12">HHB12029</strain>
    </source>
</reference>
<keyword evidence="6 9" id="KW-0508">mRNA splicing</keyword>
<accession>A0A166BU27</accession>
<name>A0A166BU27_EXIGL</name>
<dbReference type="GO" id="GO:0034719">
    <property type="term" value="C:SMN-Sm protein complex"/>
    <property type="evidence" value="ECO:0007669"/>
    <property type="project" value="TreeGrafter"/>
</dbReference>
<dbReference type="Gene3D" id="2.30.30.100">
    <property type="match status" value="1"/>
</dbReference>
<feature type="domain" description="Sm" evidence="10">
    <location>
        <begin position="4"/>
        <end position="76"/>
    </location>
</feature>
<evidence type="ECO:0000256" key="8">
    <source>
        <dbReference type="ARBA" id="ARBA00023274"/>
    </source>
</evidence>
<dbReference type="Pfam" id="PF01423">
    <property type="entry name" value="LSM"/>
    <property type="match status" value="1"/>
</dbReference>
<dbReference type="GO" id="GO:0005682">
    <property type="term" value="C:U5 snRNP"/>
    <property type="evidence" value="ECO:0007669"/>
    <property type="project" value="TreeGrafter"/>
</dbReference>
<organism evidence="11 12">
    <name type="scientific">Exidia glandulosa HHB12029</name>
    <dbReference type="NCBI Taxonomy" id="1314781"/>
    <lineage>
        <taxon>Eukaryota</taxon>
        <taxon>Fungi</taxon>
        <taxon>Dikarya</taxon>
        <taxon>Basidiomycota</taxon>
        <taxon>Agaricomycotina</taxon>
        <taxon>Agaricomycetes</taxon>
        <taxon>Auriculariales</taxon>
        <taxon>Exidiaceae</taxon>
        <taxon>Exidia</taxon>
    </lineage>
</organism>
<dbReference type="FunCoup" id="A0A166BU27">
    <property type="interactions" value="610"/>
</dbReference>
<evidence type="ECO:0000256" key="4">
    <source>
        <dbReference type="ARBA" id="ARBA00022728"/>
    </source>
</evidence>
<keyword evidence="12" id="KW-1185">Reference proteome</keyword>
<keyword evidence="8 9" id="KW-0687">Ribonucleoprotein</keyword>
<evidence type="ECO:0000256" key="2">
    <source>
        <dbReference type="ARBA" id="ARBA00006850"/>
    </source>
</evidence>
<evidence type="ECO:0000313" key="11">
    <source>
        <dbReference type="EMBL" id="KZW04040.1"/>
    </source>
</evidence>
<comment type="subcellular location">
    <subcellularLocation>
        <location evidence="1 9">Nucleus</location>
    </subcellularLocation>
</comment>